<gene>
    <name evidence="1" type="ORF">GCM10010170_003210</name>
</gene>
<evidence type="ECO:0008006" key="3">
    <source>
        <dbReference type="Google" id="ProtNLM"/>
    </source>
</evidence>
<organism evidence="1 2">
    <name type="scientific">Dactylosporangium salmoneum</name>
    <dbReference type="NCBI Taxonomy" id="53361"/>
    <lineage>
        <taxon>Bacteria</taxon>
        <taxon>Bacillati</taxon>
        <taxon>Actinomycetota</taxon>
        <taxon>Actinomycetes</taxon>
        <taxon>Micromonosporales</taxon>
        <taxon>Micromonosporaceae</taxon>
        <taxon>Dactylosporangium</taxon>
    </lineage>
</organism>
<evidence type="ECO:0000313" key="2">
    <source>
        <dbReference type="Proteomes" id="UP001501444"/>
    </source>
</evidence>
<keyword evidence="2" id="KW-1185">Reference proteome</keyword>
<evidence type="ECO:0000313" key="1">
    <source>
        <dbReference type="EMBL" id="GAA2327471.1"/>
    </source>
</evidence>
<dbReference type="RefSeq" id="WP_344610360.1">
    <property type="nucleotide sequence ID" value="NZ_BAAARV010000004.1"/>
</dbReference>
<accession>A0ABN3FCT8</accession>
<reference evidence="1 2" key="1">
    <citation type="journal article" date="2019" name="Int. J. Syst. Evol. Microbiol.">
        <title>The Global Catalogue of Microorganisms (GCM) 10K type strain sequencing project: providing services to taxonomists for standard genome sequencing and annotation.</title>
        <authorList>
            <consortium name="The Broad Institute Genomics Platform"/>
            <consortium name="The Broad Institute Genome Sequencing Center for Infectious Disease"/>
            <person name="Wu L."/>
            <person name="Ma J."/>
        </authorList>
    </citation>
    <scope>NUCLEOTIDE SEQUENCE [LARGE SCALE GENOMIC DNA]</scope>
    <source>
        <strain evidence="1 2">JCM 3272</strain>
    </source>
</reference>
<dbReference type="Gene3D" id="1.10.10.60">
    <property type="entry name" value="Homeodomain-like"/>
    <property type="match status" value="1"/>
</dbReference>
<proteinExistence type="predicted"/>
<dbReference type="Proteomes" id="UP001501444">
    <property type="component" value="Unassembled WGS sequence"/>
</dbReference>
<sequence>MTTNAVTPQDYDRVRELHGQGLSRNEIARQLGRSGRTISRIAAELGLSFERAGATAAATEAKKADGAARRAQLQLDALEASQKLLGQMFAPATVYNFGGKENTYEEMRHPEPPFRDKQSIAAAIAALTSTALRLAEYDKATGSEEEKGMLLELRDQLRAARDASRGQQ</sequence>
<dbReference type="EMBL" id="BAAARV010000004">
    <property type="protein sequence ID" value="GAA2327471.1"/>
    <property type="molecule type" value="Genomic_DNA"/>
</dbReference>
<name>A0ABN3FCT8_9ACTN</name>
<protein>
    <recommendedName>
        <fullName evidence="3">Helix-turn-helix domain-containing protein</fullName>
    </recommendedName>
</protein>
<comment type="caution">
    <text evidence="1">The sequence shown here is derived from an EMBL/GenBank/DDBJ whole genome shotgun (WGS) entry which is preliminary data.</text>
</comment>